<proteinExistence type="predicted"/>
<evidence type="ECO:0000256" key="1">
    <source>
        <dbReference type="ARBA" id="ARBA00023015"/>
    </source>
</evidence>
<name>H0E336_9ACTN</name>
<dbReference type="EMBL" id="AGUD01000057">
    <property type="protein sequence ID" value="EHN11902.1"/>
    <property type="molecule type" value="Genomic_DNA"/>
</dbReference>
<keyword evidence="2" id="KW-0238">DNA-binding</keyword>
<dbReference type="AlphaFoldDB" id="H0E336"/>
<keyword evidence="1" id="KW-0805">Transcription regulation</keyword>
<keyword evidence="3" id="KW-0804">Transcription</keyword>
<reference evidence="6 7" key="1">
    <citation type="journal article" date="2013" name="Biodegradation">
        <title>Quantitative proteomic analysis of ibuprofen-degrading Patulibacter sp. strain I11.</title>
        <authorList>
            <person name="Almeida B."/>
            <person name="Kjeldal H."/>
            <person name="Lolas I."/>
            <person name="Knudsen A.D."/>
            <person name="Carvalho G."/>
            <person name="Nielsen K.L."/>
            <person name="Barreto Crespo M.T."/>
            <person name="Stensballe A."/>
            <person name="Nielsen J.L."/>
        </authorList>
    </citation>
    <scope>NUCLEOTIDE SEQUENCE [LARGE SCALE GENOMIC DNA]</scope>
    <source>
        <strain evidence="6 7">I11</strain>
    </source>
</reference>
<feature type="domain" description="HTH hxlR-type" evidence="5">
    <location>
        <begin position="11"/>
        <end position="110"/>
    </location>
</feature>
<accession>H0E336</accession>
<gene>
    <name evidence="6" type="ORF">PAI11_12030</name>
</gene>
<sequence>MRHDELATSNCAISRAGAILGNRWVFTILRAAYLKARTFEDYQRRTGIARNVLTDRLRGLEQDGILERRPYEETANRTRFEYRLTDAGLELYPLMAALMEWGNKHTGLTDGPPMLLRHEACGQITHPVVVCDHCGEPIEAHGVTPLPGPGARAGDPLLTGR</sequence>
<dbReference type="InterPro" id="IPR002577">
    <property type="entry name" value="HTH_HxlR"/>
</dbReference>
<dbReference type="PROSITE" id="PS51118">
    <property type="entry name" value="HTH_HXLR"/>
    <property type="match status" value="1"/>
</dbReference>
<dbReference type="SUPFAM" id="SSF46785">
    <property type="entry name" value="Winged helix' DNA-binding domain"/>
    <property type="match status" value="1"/>
</dbReference>
<organism evidence="6 7">
    <name type="scientific">Patulibacter medicamentivorans</name>
    <dbReference type="NCBI Taxonomy" id="1097667"/>
    <lineage>
        <taxon>Bacteria</taxon>
        <taxon>Bacillati</taxon>
        <taxon>Actinomycetota</taxon>
        <taxon>Thermoleophilia</taxon>
        <taxon>Solirubrobacterales</taxon>
        <taxon>Patulibacteraceae</taxon>
        <taxon>Patulibacter</taxon>
    </lineage>
</organism>
<comment type="caution">
    <text evidence="6">The sequence shown here is derived from an EMBL/GenBank/DDBJ whole genome shotgun (WGS) entry which is preliminary data.</text>
</comment>
<evidence type="ECO:0000256" key="4">
    <source>
        <dbReference type="SAM" id="MobiDB-lite"/>
    </source>
</evidence>
<evidence type="ECO:0000256" key="3">
    <source>
        <dbReference type="ARBA" id="ARBA00023163"/>
    </source>
</evidence>
<dbReference type="PANTHER" id="PTHR33204:SF18">
    <property type="entry name" value="TRANSCRIPTIONAL REGULATORY PROTEIN"/>
    <property type="match status" value="1"/>
</dbReference>
<dbReference type="GO" id="GO:0003677">
    <property type="term" value="F:DNA binding"/>
    <property type="evidence" value="ECO:0007669"/>
    <property type="project" value="UniProtKB-KW"/>
</dbReference>
<dbReference type="PANTHER" id="PTHR33204">
    <property type="entry name" value="TRANSCRIPTIONAL REGULATOR, MARR FAMILY"/>
    <property type="match status" value="1"/>
</dbReference>
<keyword evidence="7" id="KW-1185">Reference proteome</keyword>
<dbReference type="Proteomes" id="UP000005143">
    <property type="component" value="Unassembled WGS sequence"/>
</dbReference>
<evidence type="ECO:0000313" key="6">
    <source>
        <dbReference type="EMBL" id="EHN11902.1"/>
    </source>
</evidence>
<feature type="region of interest" description="Disordered" evidence="4">
    <location>
        <begin position="140"/>
        <end position="161"/>
    </location>
</feature>
<protein>
    <submittedName>
        <fullName evidence="6">Transcriptional regulator HxlR family</fullName>
    </submittedName>
</protein>
<evidence type="ECO:0000313" key="7">
    <source>
        <dbReference type="Proteomes" id="UP000005143"/>
    </source>
</evidence>
<dbReference type="Gene3D" id="1.10.10.10">
    <property type="entry name" value="Winged helix-like DNA-binding domain superfamily/Winged helix DNA-binding domain"/>
    <property type="match status" value="1"/>
</dbReference>
<evidence type="ECO:0000259" key="5">
    <source>
        <dbReference type="PROSITE" id="PS51118"/>
    </source>
</evidence>
<evidence type="ECO:0000256" key="2">
    <source>
        <dbReference type="ARBA" id="ARBA00023125"/>
    </source>
</evidence>
<dbReference type="InterPro" id="IPR036390">
    <property type="entry name" value="WH_DNA-bd_sf"/>
</dbReference>
<dbReference type="RefSeq" id="WP_007572039.1">
    <property type="nucleotide sequence ID" value="NZ_AGUD01000057.1"/>
</dbReference>
<dbReference type="Pfam" id="PF01638">
    <property type="entry name" value="HxlR"/>
    <property type="match status" value="1"/>
</dbReference>
<dbReference type="InterPro" id="IPR036388">
    <property type="entry name" value="WH-like_DNA-bd_sf"/>
</dbReference>